<reference evidence="4" key="1">
    <citation type="submission" date="2015-11" db="EMBL/GenBank/DDBJ databases">
        <title>De novo transcriptome assembly of four potential Pierce s Disease insect vectors from Arizona vineyards.</title>
        <authorList>
            <person name="Tassone E.E."/>
        </authorList>
    </citation>
    <scope>NUCLEOTIDE SEQUENCE</scope>
</reference>
<keyword evidence="3" id="KW-0472">Membrane</keyword>
<evidence type="ECO:0000256" key="3">
    <source>
        <dbReference type="SAM" id="Phobius"/>
    </source>
</evidence>
<dbReference type="AlphaFoldDB" id="A0A1B6GUD8"/>
<dbReference type="InterPro" id="IPR020904">
    <property type="entry name" value="Sc_DH/Rdtase_CS"/>
</dbReference>
<organism evidence="4">
    <name type="scientific">Cuerna arida</name>
    <dbReference type="NCBI Taxonomy" id="1464854"/>
    <lineage>
        <taxon>Eukaryota</taxon>
        <taxon>Metazoa</taxon>
        <taxon>Ecdysozoa</taxon>
        <taxon>Arthropoda</taxon>
        <taxon>Hexapoda</taxon>
        <taxon>Insecta</taxon>
        <taxon>Pterygota</taxon>
        <taxon>Neoptera</taxon>
        <taxon>Paraneoptera</taxon>
        <taxon>Hemiptera</taxon>
        <taxon>Auchenorrhyncha</taxon>
        <taxon>Membracoidea</taxon>
        <taxon>Cicadellidae</taxon>
        <taxon>Cicadellinae</taxon>
        <taxon>Proconiini</taxon>
        <taxon>Cuerna</taxon>
    </lineage>
</organism>
<dbReference type="PRINTS" id="PR00081">
    <property type="entry name" value="GDHRDH"/>
</dbReference>
<keyword evidence="3" id="KW-1133">Transmembrane helix</keyword>
<dbReference type="InterPro" id="IPR053011">
    <property type="entry name" value="SDR_family_member_7"/>
</dbReference>
<dbReference type="PANTHER" id="PTHR44269:SF1">
    <property type="entry name" value="DEHYDROGENASE_REDUCTASE SDR FAMILY MEMBER 7"/>
    <property type="match status" value="1"/>
</dbReference>
<name>A0A1B6GUD8_9HEMI</name>
<dbReference type="SUPFAM" id="SSF51735">
    <property type="entry name" value="NAD(P)-binding Rossmann-fold domains"/>
    <property type="match status" value="1"/>
</dbReference>
<protein>
    <recommendedName>
        <fullName evidence="5">Dehydrogenase/reductase SDR family member 7</fullName>
    </recommendedName>
</protein>
<evidence type="ECO:0000256" key="1">
    <source>
        <dbReference type="ARBA" id="ARBA00023002"/>
    </source>
</evidence>
<accession>A0A1B6GUD8</accession>
<evidence type="ECO:0000313" key="4">
    <source>
        <dbReference type="EMBL" id="JAS66027.1"/>
    </source>
</evidence>
<keyword evidence="1" id="KW-0560">Oxidoreductase</keyword>
<feature type="transmembrane region" description="Helical" evidence="3">
    <location>
        <begin position="6"/>
        <end position="27"/>
    </location>
</feature>
<dbReference type="PRINTS" id="PR00080">
    <property type="entry name" value="SDRFAMILY"/>
</dbReference>
<proteinExistence type="inferred from homology"/>
<gene>
    <name evidence="4" type="ORF">g.19704</name>
</gene>
<dbReference type="PROSITE" id="PS00061">
    <property type="entry name" value="ADH_SHORT"/>
    <property type="match status" value="1"/>
</dbReference>
<keyword evidence="3" id="KW-0812">Transmembrane</keyword>
<evidence type="ECO:0008006" key="5">
    <source>
        <dbReference type="Google" id="ProtNLM"/>
    </source>
</evidence>
<dbReference type="Pfam" id="PF00106">
    <property type="entry name" value="adh_short"/>
    <property type="match status" value="1"/>
</dbReference>
<dbReference type="GO" id="GO:0016491">
    <property type="term" value="F:oxidoreductase activity"/>
    <property type="evidence" value="ECO:0007669"/>
    <property type="project" value="UniProtKB-KW"/>
</dbReference>
<comment type="similarity">
    <text evidence="2">Belongs to the short-chain dehydrogenases/reductases (SDR) family.</text>
</comment>
<dbReference type="InterPro" id="IPR036291">
    <property type="entry name" value="NAD(P)-bd_dom_sf"/>
</dbReference>
<dbReference type="PANTHER" id="PTHR44269">
    <property type="entry name" value="DEHYDROGENASE/REDUCTASE SDR FAMILY MEMBER 7-RELATED"/>
    <property type="match status" value="1"/>
</dbReference>
<dbReference type="EMBL" id="GECZ01003742">
    <property type="protein sequence ID" value="JAS66027.1"/>
    <property type="molecule type" value="Transcribed_RNA"/>
</dbReference>
<evidence type="ECO:0000256" key="2">
    <source>
        <dbReference type="RuleBase" id="RU000363"/>
    </source>
</evidence>
<dbReference type="InterPro" id="IPR002347">
    <property type="entry name" value="SDR_fam"/>
</dbReference>
<sequence length="333" mass="36512">MDCFTLVGLFVILYLFVYLLVLSIADCDFGMVIAEKFGKKIGVLRGKVIWITGASSGIGASLAEVLAANGAKLVISARNAGNLSKVKQKCIAAGLPASDVLILPMDVLEIQKHEQYFQQVIAHYGQLDILVNNAGRSQRALWEDIDIAVDKEIFKLNVFSVVSLARLAVRYFNEKGGGHLVTMSSLAGVVGAPYSGSYTATKHAIMGYFDSLRYERISQSGGGQLAITLLCPGPVFSNVLSESFTETPGQKFMQHQDPTDKRMTTERCAKLCAVAIANQLDEAWMGLFPVVPLCYVLRYYPNIARKLIQILNTNFFQKIRDSKVTVPDKPKTS</sequence>
<feature type="transmembrane region" description="Helical" evidence="3">
    <location>
        <begin position="48"/>
        <end position="68"/>
    </location>
</feature>
<dbReference type="Gene3D" id="3.40.50.720">
    <property type="entry name" value="NAD(P)-binding Rossmann-like Domain"/>
    <property type="match status" value="1"/>
</dbReference>